<protein>
    <submittedName>
        <fullName evidence="1">Uncharacterized protein</fullName>
    </submittedName>
</protein>
<reference evidence="1 2" key="1">
    <citation type="submission" date="2014-12" db="EMBL/GenBank/DDBJ databases">
        <title>Genome assembly of Enhygromyxa salina DSM 15201.</title>
        <authorList>
            <person name="Sharma G."/>
            <person name="Subramanian S."/>
        </authorList>
    </citation>
    <scope>NUCLEOTIDE SEQUENCE [LARGE SCALE GENOMIC DNA]</scope>
    <source>
        <strain evidence="1 2">DSM 15201</strain>
    </source>
</reference>
<organism evidence="1 2">
    <name type="scientific">Enhygromyxa salina</name>
    <dbReference type="NCBI Taxonomy" id="215803"/>
    <lineage>
        <taxon>Bacteria</taxon>
        <taxon>Pseudomonadati</taxon>
        <taxon>Myxococcota</taxon>
        <taxon>Polyangia</taxon>
        <taxon>Nannocystales</taxon>
        <taxon>Nannocystaceae</taxon>
        <taxon>Enhygromyxa</taxon>
    </lineage>
</organism>
<evidence type="ECO:0000313" key="2">
    <source>
        <dbReference type="Proteomes" id="UP000031599"/>
    </source>
</evidence>
<sequence>MVFGAMTPGWRRARATGRSYYRSLTELAQANANARLGSI</sequence>
<dbReference type="EMBL" id="JMCC02000004">
    <property type="protein sequence ID" value="KIG19126.1"/>
    <property type="molecule type" value="Genomic_DNA"/>
</dbReference>
<gene>
    <name evidence="1" type="ORF">DB30_04591</name>
</gene>
<dbReference type="Proteomes" id="UP000031599">
    <property type="component" value="Unassembled WGS sequence"/>
</dbReference>
<proteinExistence type="predicted"/>
<comment type="caution">
    <text evidence="1">The sequence shown here is derived from an EMBL/GenBank/DDBJ whole genome shotgun (WGS) entry which is preliminary data.</text>
</comment>
<evidence type="ECO:0000313" key="1">
    <source>
        <dbReference type="EMBL" id="KIG19126.1"/>
    </source>
</evidence>
<dbReference type="AlphaFoldDB" id="A0A0C2D7J1"/>
<accession>A0A0C2D7J1</accession>
<name>A0A0C2D7J1_9BACT</name>